<evidence type="ECO:0000259" key="2">
    <source>
        <dbReference type="Pfam" id="PF09423"/>
    </source>
</evidence>
<dbReference type="InterPro" id="IPR018946">
    <property type="entry name" value="PhoD-like_MPP"/>
</dbReference>
<gene>
    <name evidence="4" type="ORF">TWF970_008571</name>
</gene>
<feature type="transmembrane region" description="Helical" evidence="1">
    <location>
        <begin position="59"/>
        <end position="83"/>
    </location>
</feature>
<dbReference type="SUPFAM" id="SSF56300">
    <property type="entry name" value="Metallo-dependent phosphatases"/>
    <property type="match status" value="1"/>
</dbReference>
<dbReference type="Gene3D" id="2.60.40.380">
    <property type="entry name" value="Purple acid phosphatase-like, N-terminal"/>
    <property type="match status" value="1"/>
</dbReference>
<keyword evidence="1" id="KW-0472">Membrane</keyword>
<evidence type="ECO:0000259" key="3">
    <source>
        <dbReference type="Pfam" id="PF16655"/>
    </source>
</evidence>
<feature type="domain" description="PhoD-like phosphatase metallophosphatase" evidence="2">
    <location>
        <begin position="243"/>
        <end position="589"/>
    </location>
</feature>
<dbReference type="Pfam" id="PF16655">
    <property type="entry name" value="PhoD_N"/>
    <property type="match status" value="1"/>
</dbReference>
<dbReference type="Proteomes" id="UP000474640">
    <property type="component" value="Unassembled WGS sequence"/>
</dbReference>
<dbReference type="InterPro" id="IPR032093">
    <property type="entry name" value="PhoD_N"/>
</dbReference>
<dbReference type="CDD" id="cd07389">
    <property type="entry name" value="MPP_PhoD"/>
    <property type="match status" value="1"/>
</dbReference>
<accession>A0A7C8RGX3</accession>
<dbReference type="InterPro" id="IPR029052">
    <property type="entry name" value="Metallo-depent_PP-like"/>
</dbReference>
<keyword evidence="1" id="KW-0812">Transmembrane</keyword>
<dbReference type="OrthoDB" id="9992270at2759"/>
<organism evidence="4 5">
    <name type="scientific">Orbilia oligospora</name>
    <name type="common">Nematode-trapping fungus</name>
    <name type="synonym">Arthrobotrys oligospora</name>
    <dbReference type="NCBI Taxonomy" id="2813651"/>
    <lineage>
        <taxon>Eukaryota</taxon>
        <taxon>Fungi</taxon>
        <taxon>Dikarya</taxon>
        <taxon>Ascomycota</taxon>
        <taxon>Pezizomycotina</taxon>
        <taxon>Orbiliomycetes</taxon>
        <taxon>Orbiliales</taxon>
        <taxon>Orbiliaceae</taxon>
        <taxon>Orbilia</taxon>
    </lineage>
</organism>
<dbReference type="Gene3D" id="3.60.21.70">
    <property type="entry name" value="PhoD-like phosphatase"/>
    <property type="match status" value="1"/>
</dbReference>
<comment type="caution">
    <text evidence="4">The sequence shown here is derived from an EMBL/GenBank/DDBJ whole genome shotgun (WGS) entry which is preliminary data.</text>
</comment>
<dbReference type="PANTHER" id="PTHR43606">
    <property type="entry name" value="PHOSPHATASE, PUTATIVE (AFU_ORTHOLOGUE AFUA_6G08710)-RELATED"/>
    <property type="match status" value="1"/>
</dbReference>
<dbReference type="InterPro" id="IPR052900">
    <property type="entry name" value="Phospholipid_Metab_Enz"/>
</dbReference>
<dbReference type="PANTHER" id="PTHR43606:SF7">
    <property type="entry name" value="PHOSPHATASE, PUTATIVE (AFU_ORTHOLOGUE AFUA_6G08710)-RELATED"/>
    <property type="match status" value="1"/>
</dbReference>
<protein>
    <recommendedName>
        <fullName evidence="6">Alkaline phosphatase</fullName>
    </recommendedName>
</protein>
<reference evidence="4 5" key="1">
    <citation type="submission" date="2020-01" db="EMBL/GenBank/DDBJ databases">
        <authorList>
            <person name="Palmer J.M."/>
        </authorList>
    </citation>
    <scope>NUCLEOTIDE SEQUENCE [LARGE SCALE GENOMIC DNA]</scope>
    <source>
        <strain evidence="4 5">TWF970</strain>
    </source>
</reference>
<evidence type="ECO:0008006" key="6">
    <source>
        <dbReference type="Google" id="ProtNLM"/>
    </source>
</evidence>
<dbReference type="AlphaFoldDB" id="A0A7C8RGX3"/>
<feature type="domain" description="Phospholipase D N-terminal" evidence="3">
    <location>
        <begin position="126"/>
        <end position="230"/>
    </location>
</feature>
<evidence type="ECO:0000313" key="4">
    <source>
        <dbReference type="EMBL" id="KAF3286727.1"/>
    </source>
</evidence>
<evidence type="ECO:0000313" key="5">
    <source>
        <dbReference type="Proteomes" id="UP000474640"/>
    </source>
</evidence>
<dbReference type="InterPro" id="IPR038607">
    <property type="entry name" value="PhoD-like_sf"/>
</dbReference>
<evidence type="ECO:0000256" key="1">
    <source>
        <dbReference type="SAM" id="Phobius"/>
    </source>
</evidence>
<dbReference type="Pfam" id="PF09423">
    <property type="entry name" value="PhoD"/>
    <property type="match status" value="1"/>
</dbReference>
<proteinExistence type="predicted"/>
<keyword evidence="1" id="KW-1133">Transmembrane helix</keyword>
<sequence length="639" mass="73440">MYRSMYVGSSLYIITRSRPLPRQRAEKKENKRLSCFPGFVQLLPFVNFLVIGYRHFYRFMMFGGVSFSVAFATALMVGAELVAASTQFARNIAFDSPSINHPFLAIPRRGPLDKRTVYTGPLFFSHGVASGDPYADSVILWTRAVPLDVNETTHLYEDKKPVCVAWEVWQDYACEERPRKIFSSGKTETSGDVDYTVKVEATGLEPFQTYYYKFAACDGSSESSSGRTKTIPAPDAWVDKVTFAVYSCANFAEGFYNAYGTPARKDKMDYVIFLGDYSYEYMEPSFLPGRTPMPFKETIQLVDYRIRIAMQRQDPDLSFNHANFPWFSVWDDHEVANNGWKDGSSEDSNMIKEGITWDQRKNNGLRAHFEWMPIRQVDSDDYFRIWRNFKFGKLVDLNMLDTRYYARDKGDDIPGAASPNRTMLGANQEKWLYDRFDESKDRGAIWNVMGNQVQFSNMNETAVSGDALYYDGWMDYQAQRNRIMQNIIDRRQLNTVILTGDYHALWTAELTYPEKMKYNHLNGDGAIGVELATTAVSSYSGYGLLKDKEYCQNISARVVADNEQVKWAEGFYRGYFVVEFTPQEMKADYFSMEVTERTDDEILAATWISEAGTNKFKRPFGKVKTGVLQTELNPWAHRS</sequence>
<name>A0A7C8RGX3_ORBOL</name>
<dbReference type="EMBL" id="JAABOJ010000005">
    <property type="protein sequence ID" value="KAF3286727.1"/>
    <property type="molecule type" value="Genomic_DNA"/>
</dbReference>